<evidence type="ECO:0000313" key="12">
    <source>
        <dbReference type="Proteomes" id="UP000079169"/>
    </source>
</evidence>
<evidence type="ECO:0000313" key="13">
    <source>
        <dbReference type="RefSeq" id="XP_008469077.1"/>
    </source>
</evidence>
<dbReference type="Proteomes" id="UP000079169">
    <property type="component" value="Unplaced"/>
</dbReference>
<dbReference type="PaxDb" id="121845-A0A1S3CWA2"/>
<dbReference type="PANTHER" id="PTHR15169:SF0">
    <property type="entry name" value="DNA DAMAGE-BINDING PROTEIN 2"/>
    <property type="match status" value="1"/>
</dbReference>
<keyword evidence="9" id="KW-0539">Nucleus</keyword>
<dbReference type="Gene3D" id="2.130.10.10">
    <property type="entry name" value="YVTN repeat-like/Quinoprotein amine dehydrogenase"/>
    <property type="match status" value="1"/>
</dbReference>
<dbReference type="GeneID" id="103506466"/>
<keyword evidence="6" id="KW-0833">Ubl conjugation pathway</keyword>
<evidence type="ECO:0000256" key="3">
    <source>
        <dbReference type="ARBA" id="ARBA00022574"/>
    </source>
</evidence>
<sequence length="70" mass="8110">MDMDGTTVEKFQAAKTKITHLEFCPRNPTLFVTASLDKTVKIWDRRYVKSKKDFIAELSHLKAVNSAYFK</sequence>
<evidence type="ECO:0000256" key="4">
    <source>
        <dbReference type="ARBA" id="ARBA00022737"/>
    </source>
</evidence>
<organism evidence="12 13">
    <name type="scientific">Diaphorina citri</name>
    <name type="common">Asian citrus psyllid</name>
    <dbReference type="NCBI Taxonomy" id="121845"/>
    <lineage>
        <taxon>Eukaryota</taxon>
        <taxon>Metazoa</taxon>
        <taxon>Ecdysozoa</taxon>
        <taxon>Arthropoda</taxon>
        <taxon>Hexapoda</taxon>
        <taxon>Insecta</taxon>
        <taxon>Pterygota</taxon>
        <taxon>Neoptera</taxon>
        <taxon>Paraneoptera</taxon>
        <taxon>Hemiptera</taxon>
        <taxon>Sternorrhyncha</taxon>
        <taxon>Psylloidea</taxon>
        <taxon>Psyllidae</taxon>
        <taxon>Diaphorininae</taxon>
        <taxon>Diaphorina</taxon>
    </lineage>
</organism>
<dbReference type="GO" id="GO:0003684">
    <property type="term" value="F:damaged DNA binding"/>
    <property type="evidence" value="ECO:0007669"/>
    <property type="project" value="InterPro"/>
</dbReference>
<keyword evidence="4" id="KW-0677">Repeat</keyword>
<dbReference type="GO" id="GO:0005634">
    <property type="term" value="C:nucleus"/>
    <property type="evidence" value="ECO:0007669"/>
    <property type="project" value="UniProtKB-SubCell"/>
</dbReference>
<evidence type="ECO:0000256" key="6">
    <source>
        <dbReference type="ARBA" id="ARBA00022786"/>
    </source>
</evidence>
<keyword evidence="7" id="KW-0238">DNA-binding</keyword>
<evidence type="ECO:0000256" key="8">
    <source>
        <dbReference type="ARBA" id="ARBA00023204"/>
    </source>
</evidence>
<evidence type="ECO:0000256" key="11">
    <source>
        <dbReference type="PROSITE-ProRule" id="PRU00221"/>
    </source>
</evidence>
<protein>
    <recommendedName>
        <fullName evidence="10">Damage-specific DNA-binding protein 2</fullName>
    </recommendedName>
</protein>
<dbReference type="KEGG" id="dci:103506466"/>
<dbReference type="RefSeq" id="XP_008469077.1">
    <property type="nucleotide sequence ID" value="XM_008470855.2"/>
</dbReference>
<dbReference type="GO" id="GO:0006281">
    <property type="term" value="P:DNA repair"/>
    <property type="evidence" value="ECO:0007669"/>
    <property type="project" value="UniProtKB-KW"/>
</dbReference>
<dbReference type="InterPro" id="IPR015943">
    <property type="entry name" value="WD40/YVTN_repeat-like_dom_sf"/>
</dbReference>
<evidence type="ECO:0000256" key="5">
    <source>
        <dbReference type="ARBA" id="ARBA00022763"/>
    </source>
</evidence>
<comment type="similarity">
    <text evidence="2">Belongs to the WD repeat DDB2/WDR76 family.</text>
</comment>
<evidence type="ECO:0000256" key="10">
    <source>
        <dbReference type="ARBA" id="ARBA00031670"/>
    </source>
</evidence>
<dbReference type="SMART" id="SM00320">
    <property type="entry name" value="WD40"/>
    <property type="match status" value="1"/>
</dbReference>
<evidence type="ECO:0000256" key="7">
    <source>
        <dbReference type="ARBA" id="ARBA00023125"/>
    </source>
</evidence>
<dbReference type="InterPro" id="IPR001680">
    <property type="entry name" value="WD40_rpt"/>
</dbReference>
<evidence type="ECO:0000256" key="9">
    <source>
        <dbReference type="ARBA" id="ARBA00023242"/>
    </source>
</evidence>
<dbReference type="GO" id="GO:0080008">
    <property type="term" value="C:Cul4-RING E3 ubiquitin ligase complex"/>
    <property type="evidence" value="ECO:0007669"/>
    <property type="project" value="InterPro"/>
</dbReference>
<dbReference type="PROSITE" id="PS50082">
    <property type="entry name" value="WD_REPEATS_2"/>
    <property type="match status" value="1"/>
</dbReference>
<dbReference type="PANTHER" id="PTHR15169">
    <property type="entry name" value="DAMAGE-SPECIFIC DNA BINDING PROTEIN 2"/>
    <property type="match status" value="1"/>
</dbReference>
<accession>A0A1S3CWA2</accession>
<keyword evidence="5" id="KW-0227">DNA damage</keyword>
<dbReference type="GO" id="GO:0009411">
    <property type="term" value="P:response to UV"/>
    <property type="evidence" value="ECO:0007669"/>
    <property type="project" value="TreeGrafter"/>
</dbReference>
<feature type="repeat" description="WD" evidence="11">
    <location>
        <begin position="11"/>
        <end position="44"/>
    </location>
</feature>
<dbReference type="AlphaFoldDB" id="A0A1S3CWA2"/>
<dbReference type="InterPro" id="IPR033312">
    <property type="entry name" value="DDB2"/>
</dbReference>
<keyword evidence="8" id="KW-0234">DNA repair</keyword>
<comment type="subcellular location">
    <subcellularLocation>
        <location evidence="1">Nucleus</location>
    </subcellularLocation>
</comment>
<gene>
    <name evidence="13" type="primary">LOC103506466</name>
</gene>
<dbReference type="SUPFAM" id="SSF50978">
    <property type="entry name" value="WD40 repeat-like"/>
    <property type="match status" value="1"/>
</dbReference>
<keyword evidence="12" id="KW-1185">Reference proteome</keyword>
<proteinExistence type="inferred from homology"/>
<keyword evidence="3 11" id="KW-0853">WD repeat</keyword>
<evidence type="ECO:0000256" key="2">
    <source>
        <dbReference type="ARBA" id="ARBA00005434"/>
    </source>
</evidence>
<reference evidence="13" key="1">
    <citation type="submission" date="2025-08" db="UniProtKB">
        <authorList>
            <consortium name="RefSeq"/>
        </authorList>
    </citation>
    <scope>IDENTIFICATION</scope>
</reference>
<dbReference type="InterPro" id="IPR036322">
    <property type="entry name" value="WD40_repeat_dom_sf"/>
</dbReference>
<dbReference type="Pfam" id="PF00400">
    <property type="entry name" value="WD40"/>
    <property type="match status" value="1"/>
</dbReference>
<evidence type="ECO:0000256" key="1">
    <source>
        <dbReference type="ARBA" id="ARBA00004123"/>
    </source>
</evidence>
<dbReference type="STRING" id="121845.A0A1S3CWA2"/>
<name>A0A1S3CWA2_DIACI</name>